<dbReference type="SUPFAM" id="SSF51338">
    <property type="entry name" value="Composite domain of metallo-dependent hydrolases"/>
    <property type="match status" value="1"/>
</dbReference>
<accession>A0ABP8A1F1</accession>
<sequence length="449" mass="47835">MTETPTPPPADLVVRGAVVLAYSEADGVHFLPDHDVVVRGGVIEAVQPTGEPVPALETIDAHGMVAMPGLINCHAHSPMVLFRGVAEDVSEERWFNEYIWPMEVNLTDDDIELGARLAAAEMISTGTTTFADHYFGMEQIARSTDESGLRALLGLTYFSSDGPAGLERGLAFAESWGGKAGGRITTALAPHAPYTVGHEDLVATALAALDHDLPVHIHASESRIQTKHSIDREGVTPIEVLHRAGLFEARLLIAHGIGIVPEDVATLAAGRVGVGSAAKGYLKHGTDTTPVRLLRAAGVPVGLATDGAASNNTVDMWETMTAFALVQKAVERDQAFLSARDVLEHATVQSARAIGRGDDLGRLEAGYRADLLLVDLSGPRTQPVHDLAATLVYSAHSDDIDTTIVDGRVLMRGRKLLTVDVPGLVAEIAPRLPRLTDRSHGRSIQDYNA</sequence>
<gene>
    <name evidence="3" type="ORF">GCM10022287_20530</name>
</gene>
<dbReference type="Gene3D" id="3.20.20.140">
    <property type="entry name" value="Metal-dependent hydrolases"/>
    <property type="match status" value="1"/>
</dbReference>
<name>A0ABP8A1F1_9MICO</name>
<evidence type="ECO:0000259" key="2">
    <source>
        <dbReference type="Pfam" id="PF01979"/>
    </source>
</evidence>
<dbReference type="Pfam" id="PF01979">
    <property type="entry name" value="Amidohydro_1"/>
    <property type="match status" value="1"/>
</dbReference>
<keyword evidence="1" id="KW-0378">Hydrolase</keyword>
<protein>
    <submittedName>
        <fullName evidence="3">Amidohydrolase</fullName>
    </submittedName>
</protein>
<dbReference type="CDD" id="cd01298">
    <property type="entry name" value="ATZ_TRZ_like"/>
    <property type="match status" value="1"/>
</dbReference>
<dbReference type="Proteomes" id="UP001501079">
    <property type="component" value="Unassembled WGS sequence"/>
</dbReference>
<dbReference type="InterPro" id="IPR032466">
    <property type="entry name" value="Metal_Hydrolase"/>
</dbReference>
<evidence type="ECO:0000313" key="4">
    <source>
        <dbReference type="Proteomes" id="UP001501079"/>
    </source>
</evidence>
<evidence type="ECO:0000313" key="3">
    <source>
        <dbReference type="EMBL" id="GAA4175293.1"/>
    </source>
</evidence>
<feature type="domain" description="Amidohydrolase-related" evidence="2">
    <location>
        <begin position="66"/>
        <end position="409"/>
    </location>
</feature>
<keyword evidence="4" id="KW-1185">Reference proteome</keyword>
<reference evidence="4" key="1">
    <citation type="journal article" date="2019" name="Int. J. Syst. Evol. Microbiol.">
        <title>The Global Catalogue of Microorganisms (GCM) 10K type strain sequencing project: providing services to taxonomists for standard genome sequencing and annotation.</title>
        <authorList>
            <consortium name="The Broad Institute Genomics Platform"/>
            <consortium name="The Broad Institute Genome Sequencing Center for Infectious Disease"/>
            <person name="Wu L."/>
            <person name="Ma J."/>
        </authorList>
    </citation>
    <scope>NUCLEOTIDE SEQUENCE [LARGE SCALE GENOMIC DNA]</scope>
    <source>
        <strain evidence="4">JCM 17591</strain>
    </source>
</reference>
<organism evidence="3 4">
    <name type="scientific">Gryllotalpicola koreensis</name>
    <dbReference type="NCBI Taxonomy" id="993086"/>
    <lineage>
        <taxon>Bacteria</taxon>
        <taxon>Bacillati</taxon>
        <taxon>Actinomycetota</taxon>
        <taxon>Actinomycetes</taxon>
        <taxon>Micrococcales</taxon>
        <taxon>Microbacteriaceae</taxon>
        <taxon>Gryllotalpicola</taxon>
    </lineage>
</organism>
<dbReference type="Gene3D" id="2.30.40.10">
    <property type="entry name" value="Urease, subunit C, domain 1"/>
    <property type="match status" value="1"/>
</dbReference>
<evidence type="ECO:0000256" key="1">
    <source>
        <dbReference type="ARBA" id="ARBA00022801"/>
    </source>
</evidence>
<dbReference type="PANTHER" id="PTHR43794:SF11">
    <property type="entry name" value="AMIDOHYDROLASE-RELATED DOMAIN-CONTAINING PROTEIN"/>
    <property type="match status" value="1"/>
</dbReference>
<dbReference type="InterPro" id="IPR006680">
    <property type="entry name" value="Amidohydro-rel"/>
</dbReference>
<dbReference type="InterPro" id="IPR011059">
    <property type="entry name" value="Metal-dep_hydrolase_composite"/>
</dbReference>
<dbReference type="EMBL" id="BAABBW010000003">
    <property type="protein sequence ID" value="GAA4175293.1"/>
    <property type="molecule type" value="Genomic_DNA"/>
</dbReference>
<comment type="caution">
    <text evidence="3">The sequence shown here is derived from an EMBL/GenBank/DDBJ whole genome shotgun (WGS) entry which is preliminary data.</text>
</comment>
<proteinExistence type="predicted"/>
<dbReference type="RefSeq" id="WP_344754033.1">
    <property type="nucleotide sequence ID" value="NZ_BAABBW010000003.1"/>
</dbReference>
<dbReference type="PANTHER" id="PTHR43794">
    <property type="entry name" value="AMINOHYDROLASE SSNA-RELATED"/>
    <property type="match status" value="1"/>
</dbReference>
<dbReference type="SUPFAM" id="SSF51556">
    <property type="entry name" value="Metallo-dependent hydrolases"/>
    <property type="match status" value="1"/>
</dbReference>
<dbReference type="InterPro" id="IPR050287">
    <property type="entry name" value="MTA/SAH_deaminase"/>
</dbReference>